<organism evidence="2 3">
    <name type="scientific">Funneliformis caledonium</name>
    <dbReference type="NCBI Taxonomy" id="1117310"/>
    <lineage>
        <taxon>Eukaryota</taxon>
        <taxon>Fungi</taxon>
        <taxon>Fungi incertae sedis</taxon>
        <taxon>Mucoromycota</taxon>
        <taxon>Glomeromycotina</taxon>
        <taxon>Glomeromycetes</taxon>
        <taxon>Glomerales</taxon>
        <taxon>Glomeraceae</taxon>
        <taxon>Funneliformis</taxon>
    </lineage>
</organism>
<protein>
    <submittedName>
        <fullName evidence="2">14182_t:CDS:1</fullName>
    </submittedName>
</protein>
<dbReference type="AlphaFoldDB" id="A0A9N9EXI7"/>
<dbReference type="OrthoDB" id="2404780at2759"/>
<dbReference type="Proteomes" id="UP000789570">
    <property type="component" value="Unassembled WGS sequence"/>
</dbReference>
<name>A0A9N9EXI7_9GLOM</name>
<feature type="coiled-coil region" evidence="1">
    <location>
        <begin position="5"/>
        <end position="32"/>
    </location>
</feature>
<comment type="caution">
    <text evidence="2">The sequence shown here is derived from an EMBL/GenBank/DDBJ whole genome shotgun (WGS) entry which is preliminary data.</text>
</comment>
<evidence type="ECO:0000256" key="1">
    <source>
        <dbReference type="SAM" id="Coils"/>
    </source>
</evidence>
<keyword evidence="3" id="KW-1185">Reference proteome</keyword>
<dbReference type="EMBL" id="CAJVPQ010007459">
    <property type="protein sequence ID" value="CAG8696797.1"/>
    <property type="molecule type" value="Genomic_DNA"/>
</dbReference>
<proteinExistence type="predicted"/>
<keyword evidence="1" id="KW-0175">Coiled coil</keyword>
<evidence type="ECO:0000313" key="2">
    <source>
        <dbReference type="EMBL" id="CAG8696797.1"/>
    </source>
</evidence>
<reference evidence="2" key="1">
    <citation type="submission" date="2021-06" db="EMBL/GenBank/DDBJ databases">
        <authorList>
            <person name="Kallberg Y."/>
            <person name="Tangrot J."/>
            <person name="Rosling A."/>
        </authorList>
    </citation>
    <scope>NUCLEOTIDE SEQUENCE</scope>
    <source>
        <strain evidence="2">UK204</strain>
    </source>
</reference>
<accession>A0A9N9EXI7</accession>
<feature type="non-terminal residue" evidence="2">
    <location>
        <position position="52"/>
    </location>
</feature>
<evidence type="ECO:0000313" key="3">
    <source>
        <dbReference type="Proteomes" id="UP000789570"/>
    </source>
</evidence>
<sequence>MKEEIQVLQSKVKELEQDVSLVQDDLSEMDSLKYKLELKNVELTSENIGLSL</sequence>
<gene>
    <name evidence="2" type="ORF">FCALED_LOCUS13263</name>
</gene>